<feature type="domain" description="HNH nuclease" evidence="1">
    <location>
        <begin position="182"/>
        <end position="225"/>
    </location>
</feature>
<gene>
    <name evidence="2" type="ordered locus">Amet_2599</name>
</gene>
<evidence type="ECO:0000313" key="2">
    <source>
        <dbReference type="EMBL" id="ABR48751.1"/>
    </source>
</evidence>
<dbReference type="EMBL" id="CP000724">
    <property type="protein sequence ID" value="ABR48751.1"/>
    <property type="molecule type" value="Genomic_DNA"/>
</dbReference>
<dbReference type="Pfam" id="PF13392">
    <property type="entry name" value="HNH_3"/>
    <property type="match status" value="1"/>
</dbReference>
<dbReference type="KEGG" id="amt:Amet_2599"/>
<name>A6TRD3_ALKMQ</name>
<evidence type="ECO:0000259" key="1">
    <source>
        <dbReference type="Pfam" id="PF13392"/>
    </source>
</evidence>
<dbReference type="AlphaFoldDB" id="A6TRD3"/>
<dbReference type="InterPro" id="IPR003615">
    <property type="entry name" value="HNH_nuc"/>
</dbReference>
<keyword evidence="3" id="KW-1185">Reference proteome</keyword>
<dbReference type="SUPFAM" id="SSF54060">
    <property type="entry name" value="His-Me finger endonucleases"/>
    <property type="match status" value="1"/>
</dbReference>
<evidence type="ECO:0000313" key="3">
    <source>
        <dbReference type="Proteomes" id="UP000001572"/>
    </source>
</evidence>
<protein>
    <recommendedName>
        <fullName evidence="1">HNH nuclease domain-containing protein</fullName>
    </recommendedName>
</protein>
<dbReference type="STRING" id="293826.Amet_2599"/>
<dbReference type="Proteomes" id="UP000001572">
    <property type="component" value="Chromosome"/>
</dbReference>
<proteinExistence type="predicted"/>
<dbReference type="HOGENOM" id="CLU_086933_0_0_9"/>
<accession>A6TRD3</accession>
<organism evidence="2 3">
    <name type="scientific">Alkaliphilus metalliredigens (strain QYMF)</name>
    <dbReference type="NCBI Taxonomy" id="293826"/>
    <lineage>
        <taxon>Bacteria</taxon>
        <taxon>Bacillati</taxon>
        <taxon>Bacillota</taxon>
        <taxon>Clostridia</taxon>
        <taxon>Peptostreptococcales</taxon>
        <taxon>Natronincolaceae</taxon>
        <taxon>Alkaliphilus</taxon>
    </lineage>
</organism>
<dbReference type="InterPro" id="IPR044925">
    <property type="entry name" value="His-Me_finger_sf"/>
</dbReference>
<sequence>MKRHPKEVKEFIKNNVSGTTTKELVELVNAKFGTDFTESKMKSYKSNHKLKSGTPLGLPAGRPTKLYPEEIRKFINENHAGVGPKDMAELLNKTFGKSYTHKQIKSHYGNNSINSGLDGKFERGHKTWNKGLKGVVTGGAETQFKKGNKPYNRVPIGTERIDSKDGYIYVKIQDGHLNKNWKLKHVLIWEEHNGPVPDNHAVIFGDGDKRNFDTSNLVLVSRKQLLVMNRNNLIQSDADLTRTGVILADIYSKISERKSKVKE</sequence>
<reference evidence="3" key="1">
    <citation type="journal article" date="2016" name="Genome Announc.">
        <title>Complete genome sequence of Alkaliphilus metalliredigens strain QYMF, an alkaliphilic and metal-reducing bacterium isolated from borax-contaminated leachate ponds.</title>
        <authorList>
            <person name="Hwang C."/>
            <person name="Copeland A."/>
            <person name="Lucas S."/>
            <person name="Lapidus A."/>
            <person name="Barry K."/>
            <person name="Detter J.C."/>
            <person name="Glavina Del Rio T."/>
            <person name="Hammon N."/>
            <person name="Israni S."/>
            <person name="Dalin E."/>
            <person name="Tice H."/>
            <person name="Pitluck S."/>
            <person name="Chertkov O."/>
            <person name="Brettin T."/>
            <person name="Bruce D."/>
            <person name="Han C."/>
            <person name="Schmutz J."/>
            <person name="Larimer F."/>
            <person name="Land M.L."/>
            <person name="Hauser L."/>
            <person name="Kyrpides N."/>
            <person name="Mikhailova N."/>
            <person name="Ye Q."/>
            <person name="Zhou J."/>
            <person name="Richardson P."/>
            <person name="Fields M.W."/>
        </authorList>
    </citation>
    <scope>NUCLEOTIDE SEQUENCE [LARGE SCALE GENOMIC DNA]</scope>
    <source>
        <strain evidence="3">QYMF</strain>
    </source>
</reference>
<dbReference type="Gene3D" id="3.90.75.20">
    <property type="match status" value="1"/>
</dbReference>
<dbReference type="eggNOG" id="ENOG5032S64">
    <property type="taxonomic scope" value="Bacteria"/>
</dbReference>